<feature type="region of interest" description="Disordered" evidence="1">
    <location>
        <begin position="1"/>
        <end position="26"/>
    </location>
</feature>
<evidence type="ECO:0000313" key="4">
    <source>
        <dbReference type="Proteomes" id="UP000198779"/>
    </source>
</evidence>
<evidence type="ECO:0000313" key="3">
    <source>
        <dbReference type="EMBL" id="SDH05899.1"/>
    </source>
</evidence>
<dbReference type="STRING" id="645274.SAMN04487901_115107"/>
<keyword evidence="2" id="KW-0812">Transmembrane</keyword>
<dbReference type="Proteomes" id="UP000198779">
    <property type="component" value="Unassembled WGS sequence"/>
</dbReference>
<protein>
    <submittedName>
        <fullName evidence="3">Uncharacterized protein</fullName>
    </submittedName>
</protein>
<keyword evidence="2" id="KW-0472">Membrane</keyword>
<sequence length="85" mass="9964">MSEQESLLPPDERDKVEHPKRHNLEPFRDSSRTRELRFWLNILFMIGAIAGLVVYFYASQPVAMWILAISCGFKFIELALRILKI</sequence>
<keyword evidence="4" id="KW-1185">Reference proteome</keyword>
<dbReference type="EMBL" id="FNCQ01000015">
    <property type="protein sequence ID" value="SDH05899.1"/>
    <property type="molecule type" value="Genomic_DNA"/>
</dbReference>
<dbReference type="AlphaFoldDB" id="A0A1G7ZB95"/>
<feature type="transmembrane region" description="Helical" evidence="2">
    <location>
        <begin position="38"/>
        <end position="58"/>
    </location>
</feature>
<evidence type="ECO:0000256" key="2">
    <source>
        <dbReference type="SAM" id="Phobius"/>
    </source>
</evidence>
<reference evidence="4" key="1">
    <citation type="submission" date="2016-10" db="EMBL/GenBank/DDBJ databases">
        <authorList>
            <person name="Varghese N."/>
            <person name="Submissions S."/>
        </authorList>
    </citation>
    <scope>NUCLEOTIDE SEQUENCE [LARGE SCALE GENOMIC DNA]</scope>
    <source>
        <strain evidence="4">BP1-148</strain>
    </source>
</reference>
<gene>
    <name evidence="3" type="ORF">SAMN04487901_115107</name>
</gene>
<organism evidence="3 4">
    <name type="scientific">Prevotella communis</name>
    <dbReference type="NCBI Taxonomy" id="2913614"/>
    <lineage>
        <taxon>Bacteria</taxon>
        <taxon>Pseudomonadati</taxon>
        <taxon>Bacteroidota</taxon>
        <taxon>Bacteroidia</taxon>
        <taxon>Bacteroidales</taxon>
        <taxon>Prevotellaceae</taxon>
        <taxon>Prevotella</taxon>
    </lineage>
</organism>
<proteinExistence type="predicted"/>
<keyword evidence="2" id="KW-1133">Transmembrane helix</keyword>
<name>A0A1G7ZB95_9BACT</name>
<accession>A0A1G7ZB95</accession>
<feature type="transmembrane region" description="Helical" evidence="2">
    <location>
        <begin position="64"/>
        <end position="83"/>
    </location>
</feature>
<feature type="compositionally biased region" description="Basic and acidic residues" evidence="1">
    <location>
        <begin position="10"/>
        <end position="26"/>
    </location>
</feature>
<evidence type="ECO:0000256" key="1">
    <source>
        <dbReference type="SAM" id="MobiDB-lite"/>
    </source>
</evidence>
<dbReference type="RefSeq" id="WP_091818696.1">
    <property type="nucleotide sequence ID" value="NZ_FNCQ01000015.1"/>
</dbReference>